<dbReference type="RefSeq" id="WP_337698371.1">
    <property type="nucleotide sequence ID" value="NZ_JBBEGN010000028.1"/>
</dbReference>
<reference evidence="2 3" key="1">
    <citation type="submission" date="2024-03" db="EMBL/GenBank/DDBJ databases">
        <title>Actinomycetospora sp. OC33-EN08, a novel actinomycete isolated from wild orchid (Aerides multiflora).</title>
        <authorList>
            <person name="Suriyachadkun C."/>
        </authorList>
    </citation>
    <scope>NUCLEOTIDE SEQUENCE [LARGE SCALE GENOMIC DNA]</scope>
    <source>
        <strain evidence="2 3">OC33-EN08</strain>
    </source>
</reference>
<dbReference type="Pfam" id="PF18029">
    <property type="entry name" value="Glyoxalase_6"/>
    <property type="match status" value="1"/>
</dbReference>
<dbReference type="PROSITE" id="PS51819">
    <property type="entry name" value="VOC"/>
    <property type="match status" value="1"/>
</dbReference>
<dbReference type="PANTHER" id="PTHR35908">
    <property type="entry name" value="HYPOTHETICAL FUSION PROTEIN"/>
    <property type="match status" value="1"/>
</dbReference>
<feature type="domain" description="VOC" evidence="1">
    <location>
        <begin position="4"/>
        <end position="116"/>
    </location>
</feature>
<dbReference type="InterPro" id="IPR029068">
    <property type="entry name" value="Glyas_Bleomycin-R_OHBP_Dase"/>
</dbReference>
<dbReference type="EMBL" id="JBBEGN010000028">
    <property type="protein sequence ID" value="MEJ2871796.1"/>
    <property type="molecule type" value="Genomic_DNA"/>
</dbReference>
<dbReference type="SUPFAM" id="SSF54593">
    <property type="entry name" value="Glyoxalase/Bleomycin resistance protein/Dihydroxybiphenyl dioxygenase"/>
    <property type="match status" value="1"/>
</dbReference>
<protein>
    <submittedName>
        <fullName evidence="2">VOC family protein</fullName>
    </submittedName>
</protein>
<dbReference type="Proteomes" id="UP001385809">
    <property type="component" value="Unassembled WGS sequence"/>
</dbReference>
<proteinExistence type="predicted"/>
<dbReference type="InterPro" id="IPR037523">
    <property type="entry name" value="VOC_core"/>
</dbReference>
<gene>
    <name evidence="2" type="ORF">WCD74_28840</name>
</gene>
<sequence>MSLTMGMVTIDCHDPQQLAAFWCGVLGTEVAADYGGFVMVGPPAGGVRMGFQQVPEDRVGKNRVHLDLNSDDRAGETERLVGLGARVLEEHVGEVPGLDWTTLVDPEGNEFCVGQGHD</sequence>
<organism evidence="2 3">
    <name type="scientific">Actinomycetospora aurantiaca</name>
    <dbReference type="NCBI Taxonomy" id="3129233"/>
    <lineage>
        <taxon>Bacteria</taxon>
        <taxon>Bacillati</taxon>
        <taxon>Actinomycetota</taxon>
        <taxon>Actinomycetes</taxon>
        <taxon>Pseudonocardiales</taxon>
        <taxon>Pseudonocardiaceae</taxon>
        <taxon>Actinomycetospora</taxon>
    </lineage>
</organism>
<dbReference type="PANTHER" id="PTHR35908:SF1">
    <property type="entry name" value="CONSERVED PROTEIN"/>
    <property type="match status" value="1"/>
</dbReference>
<dbReference type="Gene3D" id="3.10.180.10">
    <property type="entry name" value="2,3-Dihydroxybiphenyl 1,2-Dioxygenase, domain 1"/>
    <property type="match status" value="1"/>
</dbReference>
<comment type="caution">
    <text evidence="2">The sequence shown here is derived from an EMBL/GenBank/DDBJ whole genome shotgun (WGS) entry which is preliminary data.</text>
</comment>
<keyword evidence="3" id="KW-1185">Reference proteome</keyword>
<accession>A0ABU8MX00</accession>
<evidence type="ECO:0000313" key="2">
    <source>
        <dbReference type="EMBL" id="MEJ2871796.1"/>
    </source>
</evidence>
<dbReference type="InterPro" id="IPR041581">
    <property type="entry name" value="Glyoxalase_6"/>
</dbReference>
<name>A0ABU8MX00_9PSEU</name>
<evidence type="ECO:0000313" key="3">
    <source>
        <dbReference type="Proteomes" id="UP001385809"/>
    </source>
</evidence>
<dbReference type="CDD" id="cd06587">
    <property type="entry name" value="VOC"/>
    <property type="match status" value="1"/>
</dbReference>
<evidence type="ECO:0000259" key="1">
    <source>
        <dbReference type="PROSITE" id="PS51819"/>
    </source>
</evidence>